<dbReference type="EMBL" id="SMSJ01000005">
    <property type="protein sequence ID" value="TDH63395.1"/>
    <property type="molecule type" value="Genomic_DNA"/>
</dbReference>
<proteinExistence type="predicted"/>
<feature type="region of interest" description="Disordered" evidence="1">
    <location>
        <begin position="18"/>
        <end position="62"/>
    </location>
</feature>
<dbReference type="Proteomes" id="UP000295096">
    <property type="component" value="Unassembled WGS sequence"/>
</dbReference>
<organism evidence="2 3">
    <name type="scientific">Dankookia rubra</name>
    <dbReference type="NCBI Taxonomy" id="1442381"/>
    <lineage>
        <taxon>Bacteria</taxon>
        <taxon>Pseudomonadati</taxon>
        <taxon>Pseudomonadota</taxon>
        <taxon>Alphaproteobacteria</taxon>
        <taxon>Acetobacterales</taxon>
        <taxon>Roseomonadaceae</taxon>
        <taxon>Dankookia</taxon>
    </lineage>
</organism>
<gene>
    <name evidence="2" type="ORF">E2C06_06045</name>
</gene>
<comment type="caution">
    <text evidence="2">The sequence shown here is derived from an EMBL/GenBank/DDBJ whole genome shotgun (WGS) entry which is preliminary data.</text>
</comment>
<evidence type="ECO:0000313" key="3">
    <source>
        <dbReference type="Proteomes" id="UP000295096"/>
    </source>
</evidence>
<keyword evidence="3" id="KW-1185">Reference proteome</keyword>
<evidence type="ECO:0000256" key="1">
    <source>
        <dbReference type="SAM" id="MobiDB-lite"/>
    </source>
</evidence>
<name>A0A4V3AAI3_9PROT</name>
<dbReference type="RefSeq" id="WP_133287692.1">
    <property type="nucleotide sequence ID" value="NZ_SMSJ01000005.1"/>
</dbReference>
<dbReference type="PROSITE" id="PS51257">
    <property type="entry name" value="PROKAR_LIPOPROTEIN"/>
    <property type="match status" value="1"/>
</dbReference>
<dbReference type="AlphaFoldDB" id="A0A4V3AAI3"/>
<sequence>MRIALSCLTVVLALAGCDRPITPGPSETRGLPVLQPVPPSGGAGGVVPLERPAGSRGGDKGS</sequence>
<protein>
    <submittedName>
        <fullName evidence="2">Uncharacterized protein</fullName>
    </submittedName>
</protein>
<accession>A0A4V3AAI3</accession>
<evidence type="ECO:0000313" key="2">
    <source>
        <dbReference type="EMBL" id="TDH63395.1"/>
    </source>
</evidence>
<reference evidence="2 3" key="1">
    <citation type="journal article" date="2016" name="J. Microbiol.">
        <title>Dankookia rubra gen. nov., sp. nov., an alphaproteobacterium isolated from sediment of a shallow stream.</title>
        <authorList>
            <person name="Kim W.H."/>
            <person name="Kim D.H."/>
            <person name="Kang K."/>
            <person name="Ahn T.Y."/>
        </authorList>
    </citation>
    <scope>NUCLEOTIDE SEQUENCE [LARGE SCALE GENOMIC DNA]</scope>
    <source>
        <strain evidence="2 3">JCM30602</strain>
    </source>
</reference>